<name>A0A316YF94_9BASI</name>
<dbReference type="STRING" id="215250.A0A316YF94"/>
<keyword evidence="1" id="KW-0560">Oxidoreductase</keyword>
<sequence>MGAERIRCLVDGVPFPCQSSFQVRDATDKVSVLHEVDSLSAEHVGDVVKSSQRAFEKWRATDVTERRSVLLKVLNQYRDQMDALVELECRETTTSVGFANFDVKVLALQCLEETICCMSAALRGELAPSTASGKRLTVKREPYGIVFSIVPWNAPVCLAMRGIITPLAAGNAVILKTSEYSPALQAAVVSIFHQAGLPPSLVNVVHVARGAMPEVTRTFVEHKLVRKVNFTGSTHVGRIVSQLCASNDTPVVLELGGKGCVVVLKDADLALAANNIVFGALLNQGQICMATTNVLVHVEVRKELEDRIREIVGNHRLLFRADNSSNYDLGQRAAETAPSQHRLRGVVSSEAARTAKESYEEALSHHGAFAFAGEAAFDVENSLVQPVFLHCTGGEDLFKKELFAPIVGTFAFRTVSEAVQLANDCVSGLSTSIFGQDETQAYLMASQIDSGAVHINGCTVHDDQSVPHGGVRSSGNGRFSGLHGIQEFTYLKTITYNPPHYYDFELM</sequence>
<dbReference type="InterPro" id="IPR015590">
    <property type="entry name" value="Aldehyde_DH_dom"/>
</dbReference>
<gene>
    <name evidence="3" type="ORF">FA10DRAFT_235310</name>
</gene>
<feature type="domain" description="Aldehyde dehydrogenase" evidence="2">
    <location>
        <begin position="21"/>
        <end position="494"/>
    </location>
</feature>
<dbReference type="EMBL" id="KZ819642">
    <property type="protein sequence ID" value="PWN86733.1"/>
    <property type="molecule type" value="Genomic_DNA"/>
</dbReference>
<dbReference type="InterPro" id="IPR016161">
    <property type="entry name" value="Ald_DH/histidinol_DH"/>
</dbReference>
<dbReference type="InterPro" id="IPR016162">
    <property type="entry name" value="Ald_DH_N"/>
</dbReference>
<proteinExistence type="predicted"/>
<accession>A0A316YF94</accession>
<dbReference type="RefSeq" id="XP_025373931.1">
    <property type="nucleotide sequence ID" value="XM_025519024.1"/>
</dbReference>
<dbReference type="Proteomes" id="UP000245768">
    <property type="component" value="Unassembled WGS sequence"/>
</dbReference>
<dbReference type="GO" id="GO:0009450">
    <property type="term" value="P:gamma-aminobutyric acid catabolic process"/>
    <property type="evidence" value="ECO:0007669"/>
    <property type="project" value="TreeGrafter"/>
</dbReference>
<dbReference type="SUPFAM" id="SSF53720">
    <property type="entry name" value="ALDH-like"/>
    <property type="match status" value="1"/>
</dbReference>
<dbReference type="Gene3D" id="3.40.605.10">
    <property type="entry name" value="Aldehyde Dehydrogenase, Chain A, domain 1"/>
    <property type="match status" value="1"/>
</dbReference>
<dbReference type="PANTHER" id="PTHR43353">
    <property type="entry name" value="SUCCINATE-SEMIALDEHYDE DEHYDROGENASE, MITOCHONDRIAL"/>
    <property type="match status" value="1"/>
</dbReference>
<evidence type="ECO:0000256" key="1">
    <source>
        <dbReference type="ARBA" id="ARBA00023002"/>
    </source>
</evidence>
<evidence type="ECO:0000313" key="4">
    <source>
        <dbReference type="Proteomes" id="UP000245768"/>
    </source>
</evidence>
<dbReference type="InterPro" id="IPR016160">
    <property type="entry name" value="Ald_DH_CS_CYS"/>
</dbReference>
<dbReference type="GO" id="GO:0004777">
    <property type="term" value="F:succinate-semialdehyde dehydrogenase (NAD+) activity"/>
    <property type="evidence" value="ECO:0007669"/>
    <property type="project" value="TreeGrafter"/>
</dbReference>
<dbReference type="InterPro" id="IPR050740">
    <property type="entry name" value="Aldehyde_DH_Superfamily"/>
</dbReference>
<evidence type="ECO:0000313" key="3">
    <source>
        <dbReference type="EMBL" id="PWN86733.1"/>
    </source>
</evidence>
<dbReference type="InterPro" id="IPR016163">
    <property type="entry name" value="Ald_DH_C"/>
</dbReference>
<dbReference type="PROSITE" id="PS00070">
    <property type="entry name" value="ALDEHYDE_DEHYDR_CYS"/>
    <property type="match status" value="1"/>
</dbReference>
<organism evidence="3 4">
    <name type="scientific">Acaromyces ingoldii</name>
    <dbReference type="NCBI Taxonomy" id="215250"/>
    <lineage>
        <taxon>Eukaryota</taxon>
        <taxon>Fungi</taxon>
        <taxon>Dikarya</taxon>
        <taxon>Basidiomycota</taxon>
        <taxon>Ustilaginomycotina</taxon>
        <taxon>Exobasidiomycetes</taxon>
        <taxon>Exobasidiales</taxon>
        <taxon>Cryptobasidiaceae</taxon>
        <taxon>Acaromyces</taxon>
    </lineage>
</organism>
<dbReference type="PANTHER" id="PTHR43353:SF6">
    <property type="entry name" value="CYTOPLASMIC ALDEHYDE DEHYDROGENASE (EUROFUNG)"/>
    <property type="match status" value="1"/>
</dbReference>
<dbReference type="AlphaFoldDB" id="A0A316YF94"/>
<protein>
    <submittedName>
        <fullName evidence="3">Aldehyde dehydrogenase</fullName>
    </submittedName>
</protein>
<dbReference type="Gene3D" id="3.40.309.10">
    <property type="entry name" value="Aldehyde Dehydrogenase, Chain A, domain 2"/>
    <property type="match status" value="1"/>
</dbReference>
<evidence type="ECO:0000259" key="2">
    <source>
        <dbReference type="Pfam" id="PF00171"/>
    </source>
</evidence>
<dbReference type="InParanoid" id="A0A316YF94"/>
<dbReference type="OrthoDB" id="310895at2759"/>
<dbReference type="GeneID" id="37040940"/>
<reference evidence="3 4" key="1">
    <citation type="journal article" date="2018" name="Mol. Biol. Evol.">
        <title>Broad Genomic Sampling Reveals a Smut Pathogenic Ancestry of the Fungal Clade Ustilaginomycotina.</title>
        <authorList>
            <person name="Kijpornyongpan T."/>
            <person name="Mondo S.J."/>
            <person name="Barry K."/>
            <person name="Sandor L."/>
            <person name="Lee J."/>
            <person name="Lipzen A."/>
            <person name="Pangilinan J."/>
            <person name="LaButti K."/>
            <person name="Hainaut M."/>
            <person name="Henrissat B."/>
            <person name="Grigoriev I.V."/>
            <person name="Spatafora J.W."/>
            <person name="Aime M.C."/>
        </authorList>
    </citation>
    <scope>NUCLEOTIDE SEQUENCE [LARGE SCALE GENOMIC DNA]</scope>
    <source>
        <strain evidence="3 4">MCA 4198</strain>
    </source>
</reference>
<keyword evidence="4" id="KW-1185">Reference proteome</keyword>
<dbReference type="Pfam" id="PF00171">
    <property type="entry name" value="Aldedh"/>
    <property type="match status" value="1"/>
</dbReference>